<feature type="region of interest" description="Disordered" evidence="6">
    <location>
        <begin position="42"/>
        <end position="149"/>
    </location>
</feature>
<name>A0AAD4PQG1_9MUSC</name>
<dbReference type="PANTHER" id="PTHR34038:SF1">
    <property type="entry name" value="ATP SYNTHASE MEMBRANE SUBUNIT K, MITOCHONDRIAL"/>
    <property type="match status" value="1"/>
</dbReference>
<dbReference type="GO" id="GO:0031966">
    <property type="term" value="C:mitochondrial membrane"/>
    <property type="evidence" value="ECO:0007669"/>
    <property type="project" value="UniProtKB-SubCell"/>
</dbReference>
<gene>
    <name evidence="7" type="ORF">KR093_002455</name>
</gene>
<sequence length="319" mass="34116">MAEGFKKYFNGTTISGRANVAKATYATLAVLYLLYRVRRGKGTPKQQALAEKDQCSCDGEKPDPPNSYCEPSESQQPQKDCSVCRDRANERRPRDEGCKSDPPPPPPSSGSSAGGPRRKCPCEDPHRHIETPKQTTHQSSMRQACQEDQVHPAREIIGHMQEAASRALRNVIGAVMGDPAISPAASGNSTKGLYEEENECNAAAAAAASAAAAAAAAAAATAGAAAAAAAETLNAADHIEDDGSSDYTADNPVLGRQRRTAPRACVPTTGNSREIDLVVPIEQDTQEFLQPQPQSQSQSRFRGFDDDFASEMFFEDFDE</sequence>
<feature type="compositionally biased region" description="Polar residues" evidence="6">
    <location>
        <begin position="132"/>
        <end position="143"/>
    </location>
</feature>
<evidence type="ECO:0000256" key="6">
    <source>
        <dbReference type="SAM" id="MobiDB-lite"/>
    </source>
</evidence>
<evidence type="ECO:0000256" key="5">
    <source>
        <dbReference type="ARBA" id="ARBA00023136"/>
    </source>
</evidence>
<evidence type="ECO:0000256" key="2">
    <source>
        <dbReference type="ARBA" id="ARBA00022692"/>
    </source>
</evidence>
<keyword evidence="4" id="KW-0496">Mitochondrion</keyword>
<keyword evidence="2" id="KW-0812">Transmembrane</keyword>
<feature type="compositionally biased region" description="Basic and acidic residues" evidence="6">
    <location>
        <begin position="120"/>
        <end position="131"/>
    </location>
</feature>
<organism evidence="7 8">
    <name type="scientific">Drosophila rubida</name>
    <dbReference type="NCBI Taxonomy" id="30044"/>
    <lineage>
        <taxon>Eukaryota</taxon>
        <taxon>Metazoa</taxon>
        <taxon>Ecdysozoa</taxon>
        <taxon>Arthropoda</taxon>
        <taxon>Hexapoda</taxon>
        <taxon>Insecta</taxon>
        <taxon>Pterygota</taxon>
        <taxon>Neoptera</taxon>
        <taxon>Endopterygota</taxon>
        <taxon>Diptera</taxon>
        <taxon>Brachycera</taxon>
        <taxon>Muscomorpha</taxon>
        <taxon>Ephydroidea</taxon>
        <taxon>Drosophilidae</taxon>
        <taxon>Drosophila</taxon>
    </lineage>
</organism>
<dbReference type="AlphaFoldDB" id="A0AAD4PQG1"/>
<feature type="compositionally biased region" description="Basic and acidic residues" evidence="6">
    <location>
        <begin position="82"/>
        <end position="99"/>
    </location>
</feature>
<feature type="region of interest" description="Disordered" evidence="6">
    <location>
        <begin position="239"/>
        <end position="264"/>
    </location>
</feature>
<comment type="caution">
    <text evidence="7">The sequence shown here is derived from an EMBL/GenBank/DDBJ whole genome shotgun (WGS) entry which is preliminary data.</text>
</comment>
<dbReference type="InterPro" id="IPR009125">
    <property type="entry name" value="ATPMK"/>
</dbReference>
<comment type="subcellular location">
    <subcellularLocation>
        <location evidence="1">Mitochondrion membrane</location>
        <topology evidence="1">Single-pass membrane protein</topology>
    </subcellularLocation>
</comment>
<evidence type="ECO:0000313" key="7">
    <source>
        <dbReference type="EMBL" id="KAH8386785.1"/>
    </source>
</evidence>
<protein>
    <submittedName>
        <fullName evidence="7">Uncharacterized protein</fullName>
    </submittedName>
</protein>
<accession>A0AAD4PQG1</accession>
<dbReference type="Proteomes" id="UP001200034">
    <property type="component" value="Unassembled WGS sequence"/>
</dbReference>
<evidence type="ECO:0000256" key="3">
    <source>
        <dbReference type="ARBA" id="ARBA00022989"/>
    </source>
</evidence>
<reference evidence="7" key="1">
    <citation type="journal article" date="2021" name="Mol. Ecol. Resour.">
        <title>Phylogenomic analyses of the genus Drosophila reveals genomic signals of climate adaptation.</title>
        <authorList>
            <person name="Li F."/>
            <person name="Rane R.V."/>
            <person name="Luria V."/>
            <person name="Xiong Z."/>
            <person name="Chen J."/>
            <person name="Li Z."/>
            <person name="Catullo R.A."/>
            <person name="Griffin P.C."/>
            <person name="Schiffer M."/>
            <person name="Pearce S."/>
            <person name="Lee S.F."/>
            <person name="McElroy K."/>
            <person name="Stocker A."/>
            <person name="Shirriffs J."/>
            <person name="Cockerell F."/>
            <person name="Coppin C."/>
            <person name="Sgro C.M."/>
            <person name="Karger A."/>
            <person name="Cain J.W."/>
            <person name="Weber J.A."/>
            <person name="Santpere G."/>
            <person name="Kirschner M.W."/>
            <person name="Hoffmann A.A."/>
            <person name="Oakeshott J.G."/>
            <person name="Zhang G."/>
        </authorList>
    </citation>
    <scope>NUCLEOTIDE SEQUENCE</scope>
    <source>
        <strain evidence="7">BGI-SZ-2011g</strain>
    </source>
</reference>
<keyword evidence="8" id="KW-1185">Reference proteome</keyword>
<evidence type="ECO:0000256" key="4">
    <source>
        <dbReference type="ARBA" id="ARBA00023128"/>
    </source>
</evidence>
<evidence type="ECO:0000313" key="8">
    <source>
        <dbReference type="Proteomes" id="UP001200034"/>
    </source>
</evidence>
<dbReference type="EMBL" id="JAJJHW010000095">
    <property type="protein sequence ID" value="KAH8386785.1"/>
    <property type="molecule type" value="Genomic_DNA"/>
</dbReference>
<dbReference type="PANTHER" id="PTHR34038">
    <property type="entry name" value="ATP SYNTHASE MEMBRANE SUBUNIT DAPIT, MITOCHONDRIAL"/>
    <property type="match status" value="1"/>
</dbReference>
<keyword evidence="5" id="KW-0472">Membrane</keyword>
<dbReference type="Pfam" id="PF14960">
    <property type="entry name" value="ATP_synth_reg"/>
    <property type="match status" value="1"/>
</dbReference>
<keyword evidence="3" id="KW-1133">Transmembrane helix</keyword>
<evidence type="ECO:0000256" key="1">
    <source>
        <dbReference type="ARBA" id="ARBA00004304"/>
    </source>
</evidence>
<proteinExistence type="predicted"/>
<feature type="compositionally biased region" description="Basic and acidic residues" evidence="6">
    <location>
        <begin position="50"/>
        <end position="63"/>
    </location>
</feature>